<dbReference type="PRINTS" id="PR00759">
    <property type="entry name" value="BASICPTASE"/>
</dbReference>
<proteinExistence type="predicted"/>
<keyword evidence="1" id="KW-1015">Disulfide bond</keyword>
<evidence type="ECO:0000259" key="2">
    <source>
        <dbReference type="PROSITE" id="PS50279"/>
    </source>
</evidence>
<evidence type="ECO:0000256" key="1">
    <source>
        <dbReference type="ARBA" id="ARBA00023157"/>
    </source>
</evidence>
<name>A0A8D2LUT7_VARKO</name>
<dbReference type="InterPro" id="IPR020901">
    <property type="entry name" value="Prtase_inh_Kunz-CS"/>
</dbReference>
<dbReference type="SMART" id="SM00131">
    <property type="entry name" value="KU"/>
    <property type="match status" value="1"/>
</dbReference>
<reference evidence="3" key="1">
    <citation type="submission" date="2025-08" db="UniProtKB">
        <authorList>
            <consortium name="Ensembl"/>
        </authorList>
    </citation>
    <scope>IDENTIFICATION</scope>
</reference>
<dbReference type="Proteomes" id="UP000694545">
    <property type="component" value="Unplaced"/>
</dbReference>
<dbReference type="GO" id="GO:0005615">
    <property type="term" value="C:extracellular space"/>
    <property type="evidence" value="ECO:0007669"/>
    <property type="project" value="TreeGrafter"/>
</dbReference>
<dbReference type="AlphaFoldDB" id="A0A8D2LUT7"/>
<feature type="domain" description="BPTI/Kunitz inhibitor" evidence="2">
    <location>
        <begin position="21"/>
        <end position="71"/>
    </location>
</feature>
<organism evidence="3 4">
    <name type="scientific">Varanus komodoensis</name>
    <name type="common">Komodo dragon</name>
    <dbReference type="NCBI Taxonomy" id="61221"/>
    <lineage>
        <taxon>Eukaryota</taxon>
        <taxon>Metazoa</taxon>
        <taxon>Chordata</taxon>
        <taxon>Craniata</taxon>
        <taxon>Vertebrata</taxon>
        <taxon>Euteleostomi</taxon>
        <taxon>Lepidosauria</taxon>
        <taxon>Squamata</taxon>
        <taxon>Bifurcata</taxon>
        <taxon>Unidentata</taxon>
        <taxon>Episquamata</taxon>
        <taxon>Toxicofera</taxon>
        <taxon>Anguimorpha</taxon>
        <taxon>Paleoanguimorpha</taxon>
        <taxon>Varanoidea</taxon>
        <taxon>Varanidae</taxon>
        <taxon>Varanus</taxon>
    </lineage>
</organism>
<dbReference type="SUPFAM" id="SSF57362">
    <property type="entry name" value="BPTI-like"/>
    <property type="match status" value="1"/>
</dbReference>
<sequence length="74" mass="8435">MQIFVYKILAKTSILFSDARCLQPLTPGDCQDYQVKWYYASDANSCARFWYGGCKGNENRFETEEECQATCVAG</sequence>
<protein>
    <recommendedName>
        <fullName evidence="2">BPTI/Kunitz inhibitor domain-containing protein</fullName>
    </recommendedName>
</protein>
<dbReference type="InterPro" id="IPR050098">
    <property type="entry name" value="TFPI/VKTCI-like"/>
</dbReference>
<dbReference type="PANTHER" id="PTHR10083:SF375">
    <property type="entry name" value="BPTI_KUNITZ INHIBITOR DOMAIN-CONTAINING PROTEIN"/>
    <property type="match status" value="1"/>
</dbReference>
<dbReference type="OMA" id="CEDYVVK"/>
<dbReference type="PANTHER" id="PTHR10083">
    <property type="entry name" value="KUNITZ-TYPE PROTEASE INHIBITOR-RELATED"/>
    <property type="match status" value="1"/>
</dbReference>
<dbReference type="Ensembl" id="ENSVKKT00000028707.1">
    <property type="protein sequence ID" value="ENSVKKP00000028034.1"/>
    <property type="gene ID" value="ENSVKKG00000018168.1"/>
</dbReference>
<reference evidence="3" key="2">
    <citation type="submission" date="2025-09" db="UniProtKB">
        <authorList>
            <consortium name="Ensembl"/>
        </authorList>
    </citation>
    <scope>IDENTIFICATION</scope>
</reference>
<dbReference type="PROSITE" id="PS00280">
    <property type="entry name" value="BPTI_KUNITZ_1"/>
    <property type="match status" value="1"/>
</dbReference>
<evidence type="ECO:0000313" key="4">
    <source>
        <dbReference type="Proteomes" id="UP000694545"/>
    </source>
</evidence>
<dbReference type="GO" id="GO:0004867">
    <property type="term" value="F:serine-type endopeptidase inhibitor activity"/>
    <property type="evidence" value="ECO:0007669"/>
    <property type="project" value="InterPro"/>
</dbReference>
<dbReference type="FunFam" id="4.10.410.10:FF:000045">
    <property type="entry name" value="Collagen type XXVIII alpha 1 a"/>
    <property type="match status" value="1"/>
</dbReference>
<dbReference type="Gene3D" id="4.10.410.10">
    <property type="entry name" value="Pancreatic trypsin inhibitor Kunitz domain"/>
    <property type="match status" value="1"/>
</dbReference>
<keyword evidence="4" id="KW-1185">Reference proteome</keyword>
<dbReference type="InterPro" id="IPR036880">
    <property type="entry name" value="Kunitz_BPTI_sf"/>
</dbReference>
<dbReference type="Pfam" id="PF00014">
    <property type="entry name" value="Kunitz_BPTI"/>
    <property type="match status" value="1"/>
</dbReference>
<dbReference type="PROSITE" id="PS50279">
    <property type="entry name" value="BPTI_KUNITZ_2"/>
    <property type="match status" value="1"/>
</dbReference>
<evidence type="ECO:0000313" key="3">
    <source>
        <dbReference type="Ensembl" id="ENSVKKP00000028034.1"/>
    </source>
</evidence>
<dbReference type="InterPro" id="IPR002223">
    <property type="entry name" value="Kunitz_BPTI"/>
</dbReference>
<accession>A0A8D2LUT7</accession>